<dbReference type="InterPro" id="IPR049490">
    <property type="entry name" value="C883_1060-like_KR_N"/>
</dbReference>
<accession>A0ABT0URN0</accession>
<evidence type="ECO:0000256" key="7">
    <source>
        <dbReference type="SAM" id="MobiDB-lite"/>
    </source>
</evidence>
<dbReference type="InterPro" id="IPR020806">
    <property type="entry name" value="PKS_PP-bd"/>
</dbReference>
<dbReference type="Pfam" id="PF00109">
    <property type="entry name" value="ketoacyl-synt"/>
    <property type="match status" value="1"/>
</dbReference>
<dbReference type="InterPro" id="IPR049900">
    <property type="entry name" value="PKS_mFAS_DH"/>
</dbReference>
<dbReference type="PANTHER" id="PTHR43775:SF37">
    <property type="entry name" value="SI:DKEY-61P9.11"/>
    <property type="match status" value="1"/>
</dbReference>
<sequence length="1871" mass="202242">MTDLPPADAPPEPIAIIGIGCRLPGGCATPAEFWNLLCAGADATSELPPDRWDAGKFYDPDAAKLGKTSTMRGGFLDRIDAFDAQFFGISPREAIWLDPQQRLLLQAAWEALEDGGQVIDSLAGSDTGVFMGGFTLDYQLLQNYGVHSRYELQSHSATGMMMTMLANRLSYAFDFRGPSLAVDTACSGSLVAVHLAARSIWNGESSLALAGGANVMIAPNMTIAESKGGFLSPDGRCKAFDASADGYARGEGVGVVLLKPLARAVADRDPIYALIRGSAVTQDGHSNGITVPNGDAQEAAMRAACRQAGIAPHEVQYVEAHGTGTPVGDPVEAGAIGRVFSEGRPAGQRLVIGSVKTNIGHLEAAAGVAGLIKTALSLKHGRIPGQLHHRRPNPAIAFEDLQLHVQTELGDWPLVPGPRHAGVNSFGFGGTNAHVLLQEPPCGPSHAPRAGEQRRCLVPLSARAPEALADLAASLRGVLAETAHDLKDIGYTRALRRGHHDHRLAVVAATAAEAAEKLGAYGAGHETRGVAAGRAPAKDRPKLAFVCSGMGPQWWAMARQLLETEPVFRAAVERCDRELGKYTQWSLLDELLAPRETSRMDETEIAQPANFAVQLGLAELWRSWGVEPDGIVGHSTGEVAAQYLAGVLSFEDAVKVNFYRSSLQQRASGTGRMLAVGMTPETLNQAVADAGPLVSVAAINSSTAVTLAGDAGILEGMAAQLQTFGVFHRMLTVKVPYHSHYMDPLREDLEKGLGDLRPASAALPLYSTVTGTRIDGRGADAHYWWQNVRATVLFAAAVRQMLADGYTRFIELSPHPVLAGSLRELLAEQQQEGLVVPSLRRDEPDDAVLLGSLGALYSQGQDVNWEVFYGEDSRLVELPSYPWQLKSYWNESLEAFEDRHYTEVHPLLGQHVNATHPTWEKEVNPRLLPWLADHQVQGHTVLPGAAFIELALAAAREVYGEGDYTLEDLELRKALILPGTADPRLRTTLYQESGRVEVSSYAASPGGDRAWRLHATARLNQRPPDRTHTDLDGARARCEQHIPRAEFYELAQQMGFGYGPAFRTVEEIATGPSHAVGRLRIPEPVRVGLESYRFHPSLIDAAFQVLLTSAMPRAAEGPLPSSPYLPVGIDSITVLGHPAEEMFVVAEVTEADARVIVSDISLCDARGRALVLIRGFRAQSLDTASSLTPERIDQGLYEVQWHPAPLQDDREPKDGDAADDDPSGTWVLFTGTNGVGVEARRQLTRAGRRVVTVSPGAVPEPLETPDGGYVLDPSRAEHYRWLLGKLAQETGIGKVVHLWSLDAPFSEDSPLTALQDGQDLGVLSVLHLMQALSAEVTQRLPQVWLVTRTAQAVAHAPRPLALSQAPMWGIGRVIGHQEFTGMWGGIVDLDAGPDAQQARHLVDELTARHGEDQIAFRNGQRYAVRLARCENIAPPFPVTLRDDVTYLVTGGTGALGRVVARFLADRGARHLVLMGRTPVPPRDTWRDLPAEHDQRDLIDELLRWEGSGVRVHCAAVDCADEARLHTWFAEHQRLHRPPIAGVVHAAGVVEDELIPRMSRETFQRVMRPKLHSGWLLHRLFADAPLEFFVLFGSVGSVIASPGQANYAAGNAFLDALAQHRRSLGLPALSISWGPWSVGMVEKLNLEQLYARRGIELITPEAGTRILGRLIGQRLAHVVAITADWATARATSMAGRLPPMFGGLGQEQADHQAADEGPGAEAVLASLRRTPQADRPGVLAAHLHSVAALVLKLDPAEFGDEENLSNLGIDSLLAVEVKYRVEATLRVDVSVLDLLQGVSVLDLTARILPLLVLEEESGEPSPAAPAATGADTPDQGRQEDELAALLARVPPDELERLLDELEQDPTETRRER</sequence>
<dbReference type="InterPro" id="IPR014030">
    <property type="entry name" value="Ketoacyl_synth_N"/>
</dbReference>
<dbReference type="SMART" id="SM00823">
    <property type="entry name" value="PKS_PP"/>
    <property type="match status" value="1"/>
</dbReference>
<dbReference type="PROSITE" id="PS52019">
    <property type="entry name" value="PKS_MFAS_DH"/>
    <property type="match status" value="1"/>
</dbReference>
<evidence type="ECO:0000256" key="5">
    <source>
        <dbReference type="ARBA" id="ARBA00023194"/>
    </source>
</evidence>
<dbReference type="RefSeq" id="WP_250920231.1">
    <property type="nucleotide sequence ID" value="NZ_JAMQAW010000012.1"/>
</dbReference>
<evidence type="ECO:0000256" key="6">
    <source>
        <dbReference type="PROSITE-ProRule" id="PRU01363"/>
    </source>
</evidence>
<proteinExistence type="predicted"/>
<dbReference type="SUPFAM" id="SSF52151">
    <property type="entry name" value="FabD/lysophospholipase-like"/>
    <property type="match status" value="1"/>
</dbReference>
<keyword evidence="12" id="KW-1185">Reference proteome</keyword>
<feature type="domain" description="Carrier" evidence="8">
    <location>
        <begin position="1736"/>
        <end position="1810"/>
    </location>
</feature>
<dbReference type="InterPro" id="IPR020807">
    <property type="entry name" value="PKS_DH"/>
</dbReference>
<dbReference type="InterPro" id="IPR036736">
    <property type="entry name" value="ACP-like_sf"/>
</dbReference>
<dbReference type="PANTHER" id="PTHR43775">
    <property type="entry name" value="FATTY ACID SYNTHASE"/>
    <property type="match status" value="1"/>
</dbReference>
<organism evidence="11 12">
    <name type="scientific">Streptomyces albipurpureus</name>
    <dbReference type="NCBI Taxonomy" id="2897419"/>
    <lineage>
        <taxon>Bacteria</taxon>
        <taxon>Bacillati</taxon>
        <taxon>Actinomycetota</taxon>
        <taxon>Actinomycetes</taxon>
        <taxon>Kitasatosporales</taxon>
        <taxon>Streptomycetaceae</taxon>
        <taxon>Streptomyces</taxon>
    </lineage>
</organism>
<keyword evidence="5" id="KW-0045">Antibiotic biosynthesis</keyword>
<feature type="compositionally biased region" description="Basic and acidic residues" evidence="7">
    <location>
        <begin position="1849"/>
        <end position="1858"/>
    </location>
</feature>
<dbReference type="Gene3D" id="3.40.47.10">
    <property type="match status" value="1"/>
</dbReference>
<gene>
    <name evidence="11" type="ORF">NBG84_16610</name>
</gene>
<evidence type="ECO:0000313" key="12">
    <source>
        <dbReference type="Proteomes" id="UP001431429"/>
    </source>
</evidence>
<feature type="domain" description="Ketosynthase family 3 (KS3)" evidence="9">
    <location>
        <begin position="11"/>
        <end position="439"/>
    </location>
</feature>
<dbReference type="InterPro" id="IPR016036">
    <property type="entry name" value="Malonyl_transacylase_ACP-bd"/>
</dbReference>
<dbReference type="InterPro" id="IPR042104">
    <property type="entry name" value="PKS_dehydratase_sf"/>
</dbReference>
<dbReference type="Gene3D" id="3.10.129.110">
    <property type="entry name" value="Polyketide synthase dehydratase"/>
    <property type="match status" value="1"/>
</dbReference>
<dbReference type="SUPFAM" id="SSF53901">
    <property type="entry name" value="Thiolase-like"/>
    <property type="match status" value="1"/>
</dbReference>
<evidence type="ECO:0000259" key="9">
    <source>
        <dbReference type="PROSITE" id="PS52004"/>
    </source>
</evidence>
<feature type="region of interest" description="C-terminal hotdog fold" evidence="6">
    <location>
        <begin position="1039"/>
        <end position="1187"/>
    </location>
</feature>
<dbReference type="InterPro" id="IPR020841">
    <property type="entry name" value="PKS_Beta-ketoAc_synthase_dom"/>
</dbReference>
<dbReference type="InterPro" id="IPR032821">
    <property type="entry name" value="PKS_assoc"/>
</dbReference>
<dbReference type="Gene3D" id="3.30.70.3290">
    <property type="match status" value="1"/>
</dbReference>
<dbReference type="Pfam" id="PF00550">
    <property type="entry name" value="PP-binding"/>
    <property type="match status" value="1"/>
</dbReference>
<dbReference type="Pfam" id="PF16197">
    <property type="entry name" value="KAsynt_C_assoc"/>
    <property type="match status" value="1"/>
</dbReference>
<dbReference type="Pfam" id="PF21394">
    <property type="entry name" value="Beta-ketacyl_N"/>
    <property type="match status" value="1"/>
</dbReference>
<dbReference type="Pfam" id="PF14765">
    <property type="entry name" value="PS-DH"/>
    <property type="match status" value="1"/>
</dbReference>
<dbReference type="EMBL" id="JAMQAW010000012">
    <property type="protein sequence ID" value="MCM2389891.1"/>
    <property type="molecule type" value="Genomic_DNA"/>
</dbReference>
<dbReference type="Gene3D" id="3.40.50.720">
    <property type="entry name" value="NAD(P)-binding Rossmann-like Domain"/>
    <property type="match status" value="1"/>
</dbReference>
<feature type="active site" description="Proton donor; for dehydratase activity" evidence="6">
    <location>
        <position position="1100"/>
    </location>
</feature>
<dbReference type="InterPro" id="IPR016035">
    <property type="entry name" value="Acyl_Trfase/lysoPLipase"/>
</dbReference>
<comment type="pathway">
    <text evidence="1">Antibiotic biosynthesis.</text>
</comment>
<dbReference type="InterPro" id="IPR014031">
    <property type="entry name" value="Ketoacyl_synth_C"/>
</dbReference>
<dbReference type="InterPro" id="IPR057326">
    <property type="entry name" value="KR_dom"/>
</dbReference>
<evidence type="ECO:0000256" key="1">
    <source>
        <dbReference type="ARBA" id="ARBA00004792"/>
    </source>
</evidence>
<evidence type="ECO:0000256" key="2">
    <source>
        <dbReference type="ARBA" id="ARBA00022450"/>
    </source>
</evidence>
<dbReference type="SMART" id="SM00825">
    <property type="entry name" value="PKS_KS"/>
    <property type="match status" value="1"/>
</dbReference>
<dbReference type="InterPro" id="IPR049551">
    <property type="entry name" value="PKS_DH_C"/>
</dbReference>
<dbReference type="SUPFAM" id="SSF47336">
    <property type="entry name" value="ACP-like"/>
    <property type="match status" value="1"/>
</dbReference>
<feature type="compositionally biased region" description="Low complexity" evidence="7">
    <location>
        <begin position="1818"/>
        <end position="1832"/>
    </location>
</feature>
<dbReference type="SUPFAM" id="SSF51735">
    <property type="entry name" value="NAD(P)-binding Rossmann-fold domains"/>
    <property type="match status" value="2"/>
</dbReference>
<feature type="domain" description="PKS/mFAS DH" evidence="10">
    <location>
        <begin position="905"/>
        <end position="1187"/>
    </location>
</feature>
<feature type="region of interest" description="N-terminal hotdog fold" evidence="6">
    <location>
        <begin position="905"/>
        <end position="1026"/>
    </location>
</feature>
<dbReference type="CDD" id="cd08955">
    <property type="entry name" value="KR_2_FAS_SDR_x"/>
    <property type="match status" value="1"/>
</dbReference>
<dbReference type="InterPro" id="IPR016039">
    <property type="entry name" value="Thiolase-like"/>
</dbReference>
<feature type="region of interest" description="Disordered" evidence="7">
    <location>
        <begin position="1815"/>
        <end position="1871"/>
    </location>
</feature>
<dbReference type="CDD" id="cd00833">
    <property type="entry name" value="PKS"/>
    <property type="match status" value="1"/>
</dbReference>
<evidence type="ECO:0000259" key="8">
    <source>
        <dbReference type="PROSITE" id="PS50075"/>
    </source>
</evidence>
<dbReference type="InterPro" id="IPR050091">
    <property type="entry name" value="PKS_NRPS_Biosynth_Enz"/>
</dbReference>
<dbReference type="InterPro" id="IPR036291">
    <property type="entry name" value="NAD(P)-bd_dom_sf"/>
</dbReference>
<evidence type="ECO:0000256" key="4">
    <source>
        <dbReference type="ARBA" id="ARBA00022679"/>
    </source>
</evidence>
<dbReference type="Pfam" id="PF02801">
    <property type="entry name" value="Ketoacyl-synt_C"/>
    <property type="match status" value="1"/>
</dbReference>
<dbReference type="Pfam" id="PF00698">
    <property type="entry name" value="Acyl_transf_1"/>
    <property type="match status" value="1"/>
</dbReference>
<dbReference type="Pfam" id="PF21089">
    <property type="entry name" value="PKS_DH_N"/>
    <property type="match status" value="1"/>
</dbReference>
<name>A0ABT0URN0_9ACTN</name>
<comment type="caution">
    <text evidence="11">The sequence shown here is derived from an EMBL/GenBank/DDBJ whole genome shotgun (WGS) entry which is preliminary data.</text>
</comment>
<dbReference type="SMART" id="SM00827">
    <property type="entry name" value="PKS_AT"/>
    <property type="match status" value="1"/>
</dbReference>
<protein>
    <submittedName>
        <fullName evidence="11">Type I polyketide synthase</fullName>
    </submittedName>
</protein>
<dbReference type="Proteomes" id="UP001431429">
    <property type="component" value="Unassembled WGS sequence"/>
</dbReference>
<dbReference type="SUPFAM" id="SSF55048">
    <property type="entry name" value="Probable ACP-binding domain of malonyl-CoA ACP transacylase"/>
    <property type="match status" value="1"/>
</dbReference>
<feature type="compositionally biased region" description="Basic and acidic residues" evidence="7">
    <location>
        <begin position="1207"/>
        <end position="1216"/>
    </location>
</feature>
<dbReference type="Gene3D" id="3.40.366.10">
    <property type="entry name" value="Malonyl-Coenzyme A Acyl Carrier Protein, domain 2"/>
    <property type="match status" value="1"/>
</dbReference>
<keyword evidence="2" id="KW-0596">Phosphopantetheine</keyword>
<reference evidence="11" key="1">
    <citation type="submission" date="2022-06" db="EMBL/GenBank/DDBJ databases">
        <title>Genome public.</title>
        <authorList>
            <person name="Sun Q."/>
        </authorList>
    </citation>
    <scope>NUCLEOTIDE SEQUENCE</scope>
    <source>
        <strain evidence="11">CWNU-1</strain>
    </source>
</reference>
<dbReference type="SMART" id="SM00822">
    <property type="entry name" value="PKS_KR"/>
    <property type="match status" value="1"/>
</dbReference>
<dbReference type="InterPro" id="IPR013968">
    <property type="entry name" value="PKS_KR"/>
</dbReference>
<dbReference type="InterPro" id="IPR049552">
    <property type="entry name" value="PKS_DH_N"/>
</dbReference>
<keyword evidence="3" id="KW-0597">Phosphoprotein</keyword>
<evidence type="ECO:0000313" key="11">
    <source>
        <dbReference type="EMBL" id="MCM2389891.1"/>
    </source>
</evidence>
<evidence type="ECO:0000259" key="10">
    <source>
        <dbReference type="PROSITE" id="PS52019"/>
    </source>
</evidence>
<feature type="region of interest" description="Disordered" evidence="7">
    <location>
        <begin position="1203"/>
        <end position="1223"/>
    </location>
</feature>
<dbReference type="InterPro" id="IPR001227">
    <property type="entry name" value="Ac_transferase_dom_sf"/>
</dbReference>
<evidence type="ECO:0000256" key="3">
    <source>
        <dbReference type="ARBA" id="ARBA00022553"/>
    </source>
</evidence>
<keyword evidence="4" id="KW-0808">Transferase</keyword>
<dbReference type="SMART" id="SM00826">
    <property type="entry name" value="PKS_DH"/>
    <property type="match status" value="1"/>
</dbReference>
<dbReference type="InterPro" id="IPR009081">
    <property type="entry name" value="PP-bd_ACP"/>
</dbReference>
<feature type="active site" description="Proton acceptor; for dehydratase activity" evidence="6">
    <location>
        <position position="934"/>
    </location>
</feature>
<dbReference type="Gene3D" id="1.10.1200.10">
    <property type="entry name" value="ACP-like"/>
    <property type="match status" value="1"/>
</dbReference>
<dbReference type="InterPro" id="IPR014043">
    <property type="entry name" value="Acyl_transferase_dom"/>
</dbReference>
<dbReference type="Pfam" id="PF08659">
    <property type="entry name" value="KR"/>
    <property type="match status" value="1"/>
</dbReference>
<dbReference type="PROSITE" id="PS52004">
    <property type="entry name" value="KS3_2"/>
    <property type="match status" value="1"/>
</dbReference>
<dbReference type="PROSITE" id="PS50075">
    <property type="entry name" value="CARRIER"/>
    <property type="match status" value="1"/>
</dbReference>